<dbReference type="InterPro" id="IPR016169">
    <property type="entry name" value="FAD-bd_PCMH_sub2"/>
</dbReference>
<dbReference type="EMBL" id="KN882118">
    <property type="protein sequence ID" value="KIY43102.1"/>
    <property type="molecule type" value="Genomic_DNA"/>
</dbReference>
<proteinExistence type="predicted"/>
<name>A0A0D6ZZ53_9AGAR</name>
<dbReference type="Gene3D" id="3.30.465.10">
    <property type="match status" value="1"/>
</dbReference>
<protein>
    <recommendedName>
        <fullName evidence="1">Berberine/berberine-like domain-containing protein</fullName>
    </recommendedName>
</protein>
<dbReference type="AlphaFoldDB" id="A0A0D6ZZ53"/>
<dbReference type="GO" id="GO:0016491">
    <property type="term" value="F:oxidoreductase activity"/>
    <property type="evidence" value="ECO:0007669"/>
    <property type="project" value="InterPro"/>
</dbReference>
<accession>A0A0D6ZZ53</accession>
<evidence type="ECO:0000313" key="2">
    <source>
        <dbReference type="EMBL" id="KIY43102.1"/>
    </source>
</evidence>
<dbReference type="InterPro" id="IPR012951">
    <property type="entry name" value="BBE"/>
</dbReference>
<keyword evidence="3" id="KW-1185">Reference proteome</keyword>
<evidence type="ECO:0000259" key="1">
    <source>
        <dbReference type="Pfam" id="PF08031"/>
    </source>
</evidence>
<feature type="domain" description="Berberine/berberine-like" evidence="1">
    <location>
        <begin position="43"/>
        <end position="79"/>
    </location>
</feature>
<dbReference type="Pfam" id="PF08031">
    <property type="entry name" value="BBE"/>
    <property type="match status" value="1"/>
</dbReference>
<reference evidence="2 3" key="1">
    <citation type="journal article" date="2015" name="Fungal Genet. Biol.">
        <title>Evolution of novel wood decay mechanisms in Agaricales revealed by the genome sequences of Fistulina hepatica and Cylindrobasidium torrendii.</title>
        <authorList>
            <person name="Floudas D."/>
            <person name="Held B.W."/>
            <person name="Riley R."/>
            <person name="Nagy L.G."/>
            <person name="Koehler G."/>
            <person name="Ransdell A.S."/>
            <person name="Younus H."/>
            <person name="Chow J."/>
            <person name="Chiniquy J."/>
            <person name="Lipzen A."/>
            <person name="Tritt A."/>
            <person name="Sun H."/>
            <person name="Haridas S."/>
            <person name="LaButti K."/>
            <person name="Ohm R.A."/>
            <person name="Kues U."/>
            <person name="Blanchette R.A."/>
            <person name="Grigoriev I.V."/>
            <person name="Minto R.E."/>
            <person name="Hibbett D.S."/>
        </authorList>
    </citation>
    <scope>NUCLEOTIDE SEQUENCE [LARGE SCALE GENOMIC DNA]</scope>
    <source>
        <strain evidence="2 3">ATCC 64428</strain>
    </source>
</reference>
<evidence type="ECO:0000313" key="3">
    <source>
        <dbReference type="Proteomes" id="UP000054144"/>
    </source>
</evidence>
<sequence>MCLNKSFRDFTSTSTLEQLQEVQETVTYKVDPIIRAHAPQGGAYLNEADFNSPYWKEDFDGVNYNTLLAIKDKYDPNRLLCGSLAVAVGDRWSVQDDARLCPV</sequence>
<organism evidence="2 3">
    <name type="scientific">Fistulina hepatica ATCC 64428</name>
    <dbReference type="NCBI Taxonomy" id="1128425"/>
    <lineage>
        <taxon>Eukaryota</taxon>
        <taxon>Fungi</taxon>
        <taxon>Dikarya</taxon>
        <taxon>Basidiomycota</taxon>
        <taxon>Agaricomycotina</taxon>
        <taxon>Agaricomycetes</taxon>
        <taxon>Agaricomycetidae</taxon>
        <taxon>Agaricales</taxon>
        <taxon>Fistulinaceae</taxon>
        <taxon>Fistulina</taxon>
    </lineage>
</organism>
<dbReference type="OrthoDB" id="9983560at2759"/>
<gene>
    <name evidence="2" type="ORF">FISHEDRAFT_54183</name>
</gene>
<dbReference type="GO" id="GO:0050660">
    <property type="term" value="F:flavin adenine dinucleotide binding"/>
    <property type="evidence" value="ECO:0007669"/>
    <property type="project" value="InterPro"/>
</dbReference>
<dbReference type="Proteomes" id="UP000054144">
    <property type="component" value="Unassembled WGS sequence"/>
</dbReference>